<keyword evidence="8" id="KW-0833">Ubl conjugation pathway</keyword>
<feature type="domain" description="RING-type" evidence="13">
    <location>
        <begin position="59"/>
        <end position="94"/>
    </location>
</feature>
<comment type="catalytic activity">
    <reaction evidence="1">
        <text>S-ubiquitinyl-[E2 ubiquitin-conjugating enzyme]-L-cysteine + [acceptor protein]-L-lysine = [E2 ubiquitin-conjugating enzyme]-L-cysteine + N(6)-ubiquitinyl-[acceptor protein]-L-lysine.</text>
        <dbReference type="EC" id="2.3.2.27"/>
    </reaction>
</comment>
<evidence type="ECO:0000259" key="13">
    <source>
        <dbReference type="PROSITE" id="PS50089"/>
    </source>
</evidence>
<evidence type="ECO:0000256" key="11">
    <source>
        <dbReference type="PROSITE-ProRule" id="PRU00455"/>
    </source>
</evidence>
<dbReference type="CDD" id="cd16571">
    <property type="entry name" value="RING-HC_SIAHs"/>
    <property type="match status" value="1"/>
</dbReference>
<organism evidence="15 16">
    <name type="scientific">Thlaspi arvense</name>
    <name type="common">Field penny-cress</name>
    <dbReference type="NCBI Taxonomy" id="13288"/>
    <lineage>
        <taxon>Eukaryota</taxon>
        <taxon>Viridiplantae</taxon>
        <taxon>Streptophyta</taxon>
        <taxon>Embryophyta</taxon>
        <taxon>Tracheophyta</taxon>
        <taxon>Spermatophyta</taxon>
        <taxon>Magnoliopsida</taxon>
        <taxon>eudicotyledons</taxon>
        <taxon>Gunneridae</taxon>
        <taxon>Pentapetalae</taxon>
        <taxon>rosids</taxon>
        <taxon>malvids</taxon>
        <taxon>Brassicales</taxon>
        <taxon>Brassicaceae</taxon>
        <taxon>Thlaspideae</taxon>
        <taxon>Thlaspi</taxon>
    </lineage>
</organism>
<evidence type="ECO:0000256" key="5">
    <source>
        <dbReference type="ARBA" id="ARBA00022679"/>
    </source>
</evidence>
<evidence type="ECO:0000256" key="10">
    <source>
        <dbReference type="ARBA" id="ARBA00024004"/>
    </source>
</evidence>
<evidence type="ECO:0000256" key="4">
    <source>
        <dbReference type="ARBA" id="ARBA00012483"/>
    </source>
</evidence>
<dbReference type="AlphaFoldDB" id="A0AAU9T8Q6"/>
<evidence type="ECO:0000313" key="15">
    <source>
        <dbReference type="EMBL" id="CAH2079688.1"/>
    </source>
</evidence>
<evidence type="ECO:0000256" key="8">
    <source>
        <dbReference type="ARBA" id="ARBA00022786"/>
    </source>
</evidence>
<keyword evidence="16" id="KW-1185">Reference proteome</keyword>
<protein>
    <recommendedName>
        <fullName evidence="4">RING-type E3 ubiquitin transferase</fullName>
        <ecNumber evidence="4">2.3.2.27</ecNumber>
    </recommendedName>
</protein>
<dbReference type="GO" id="GO:0008270">
    <property type="term" value="F:zinc ion binding"/>
    <property type="evidence" value="ECO:0007669"/>
    <property type="project" value="UniProtKB-KW"/>
</dbReference>
<evidence type="ECO:0000256" key="3">
    <source>
        <dbReference type="ARBA" id="ARBA00009119"/>
    </source>
</evidence>
<keyword evidence="5" id="KW-0808">Transferase</keyword>
<dbReference type="SUPFAM" id="SSF49599">
    <property type="entry name" value="TRAF domain-like"/>
    <property type="match status" value="1"/>
</dbReference>
<dbReference type="PANTHER" id="PTHR46632">
    <property type="entry name" value="E3 UBIQUITIN-PROTEIN LIGASE SINA-LIKE 4"/>
    <property type="match status" value="1"/>
</dbReference>
<dbReference type="GO" id="GO:0061630">
    <property type="term" value="F:ubiquitin protein ligase activity"/>
    <property type="evidence" value="ECO:0007669"/>
    <property type="project" value="UniProtKB-EC"/>
</dbReference>
<reference evidence="15 16" key="1">
    <citation type="submission" date="2022-03" db="EMBL/GenBank/DDBJ databases">
        <authorList>
            <person name="Nunn A."/>
            <person name="Chopra R."/>
            <person name="Nunn A."/>
            <person name="Contreras Garrido A."/>
        </authorList>
    </citation>
    <scope>NUCLEOTIDE SEQUENCE [LARGE SCALE GENOMIC DNA]</scope>
</reference>
<evidence type="ECO:0000256" key="2">
    <source>
        <dbReference type="ARBA" id="ARBA00004906"/>
    </source>
</evidence>
<keyword evidence="6" id="KW-0479">Metal-binding</keyword>
<dbReference type="PROSITE" id="PS51081">
    <property type="entry name" value="ZF_SIAH"/>
    <property type="match status" value="1"/>
</dbReference>
<evidence type="ECO:0000256" key="7">
    <source>
        <dbReference type="ARBA" id="ARBA00022771"/>
    </source>
</evidence>
<dbReference type="EMBL" id="OU466863">
    <property type="protein sequence ID" value="CAH2079688.1"/>
    <property type="molecule type" value="Genomic_DNA"/>
</dbReference>
<comment type="similarity">
    <text evidence="3">Belongs to the SINA (Seven in absentia) family.</text>
</comment>
<comment type="function">
    <text evidence="10">E3 ubiquitin-protein ligase that mediates ubiquitination and subsequent proteasomal degradation of target proteins. E3 ubiquitin ligases accept ubiquitin from an E2 ubiquitin-conjugating enzyme in the form of a thioester and then directly transfers the ubiquitin to targeted substrates. It probably triggers the ubiquitin-mediated degradation of different substrates.</text>
</comment>
<evidence type="ECO:0000256" key="9">
    <source>
        <dbReference type="ARBA" id="ARBA00022833"/>
    </source>
</evidence>
<dbReference type="Proteomes" id="UP000836841">
    <property type="component" value="Chromosome 7"/>
</dbReference>
<dbReference type="Gene3D" id="3.30.40.10">
    <property type="entry name" value="Zinc/RING finger domain, C3HC4 (zinc finger)"/>
    <property type="match status" value="1"/>
</dbReference>
<gene>
    <name evidence="15" type="ORF">TAV2_LOCUS23725</name>
</gene>
<dbReference type="InterPro" id="IPR001841">
    <property type="entry name" value="Znf_RING"/>
</dbReference>
<evidence type="ECO:0000256" key="6">
    <source>
        <dbReference type="ARBA" id="ARBA00022723"/>
    </source>
</evidence>
<accession>A0AAU9T8Q6</accession>
<dbReference type="InterPro" id="IPR044286">
    <property type="entry name" value="SINL_plant"/>
</dbReference>
<dbReference type="PANTHER" id="PTHR46632:SF19">
    <property type="entry name" value="RING-TYPE E3 UBIQUITIN TRANSFERASE"/>
    <property type="match status" value="1"/>
</dbReference>
<feature type="domain" description="SIAH-type" evidence="14">
    <location>
        <begin position="112"/>
        <end position="170"/>
    </location>
</feature>
<dbReference type="Pfam" id="PF21362">
    <property type="entry name" value="Sina_RING"/>
    <property type="match status" value="1"/>
</dbReference>
<evidence type="ECO:0000259" key="14">
    <source>
        <dbReference type="PROSITE" id="PS51081"/>
    </source>
</evidence>
<keyword evidence="9" id="KW-0862">Zinc</keyword>
<proteinExistence type="inferred from homology"/>
<sequence length="214" mass="24246">MPKNWEYKSRKITFNRHMEEHGTSTRQQMSSVGNRISSNGENEDKNSSVTLVDLDALHCPICCDSLTSSIFQCDNGHIACSTCCIKLRNKCPSCALPTGHIRCRAMERVIRAVIVPCPNAKLGCTKSFSYGTGLSHKKQCSFSPCSCPADNCNYTGTYKDLYSHFYIHNGERRFNYKFLFGKSVEIYFELTEFTSLVMKQQKDVYCLLFSVSES</sequence>
<evidence type="ECO:0000256" key="1">
    <source>
        <dbReference type="ARBA" id="ARBA00000900"/>
    </source>
</evidence>
<feature type="region of interest" description="Disordered" evidence="12">
    <location>
        <begin position="17"/>
        <end position="45"/>
    </location>
</feature>
<dbReference type="InterPro" id="IPR013010">
    <property type="entry name" value="Znf_SIAH"/>
</dbReference>
<dbReference type="EC" id="2.3.2.27" evidence="4"/>
<evidence type="ECO:0000256" key="12">
    <source>
        <dbReference type="SAM" id="MobiDB-lite"/>
    </source>
</evidence>
<dbReference type="FunFam" id="3.30.40.10:FF:000041">
    <property type="entry name" value="E3 ubiquitin-protein ligase SINAT3"/>
    <property type="match status" value="1"/>
</dbReference>
<dbReference type="InterPro" id="IPR013083">
    <property type="entry name" value="Znf_RING/FYVE/PHD"/>
</dbReference>
<dbReference type="Pfam" id="PF21361">
    <property type="entry name" value="Sina_ZnF"/>
    <property type="match status" value="1"/>
</dbReference>
<comment type="pathway">
    <text evidence="2">Protein modification; protein ubiquitination.</text>
</comment>
<dbReference type="InterPro" id="IPR049548">
    <property type="entry name" value="Sina-like_RING"/>
</dbReference>
<name>A0AAU9T8Q6_THLAR</name>
<evidence type="ECO:0000313" key="16">
    <source>
        <dbReference type="Proteomes" id="UP000836841"/>
    </source>
</evidence>
<keyword evidence="7 11" id="KW-0863">Zinc-finger</keyword>
<dbReference type="PROSITE" id="PS50089">
    <property type="entry name" value="ZF_RING_2"/>
    <property type="match status" value="1"/>
</dbReference>
<feature type="compositionally biased region" description="Polar residues" evidence="12">
    <location>
        <begin position="24"/>
        <end position="40"/>
    </location>
</feature>